<evidence type="ECO:0000313" key="1">
    <source>
        <dbReference type="EMBL" id="TCV11372.1"/>
    </source>
</evidence>
<dbReference type="AlphaFoldDB" id="A0A4R3VUS1"/>
<dbReference type="EMBL" id="SMBZ01000028">
    <property type="protein sequence ID" value="TCV11372.1"/>
    <property type="molecule type" value="Genomic_DNA"/>
</dbReference>
<dbReference type="SUPFAM" id="SSF56300">
    <property type="entry name" value="Metallo-dependent phosphatases"/>
    <property type="match status" value="1"/>
</dbReference>
<protein>
    <submittedName>
        <fullName evidence="1">Uncharacterized protein</fullName>
    </submittedName>
</protein>
<evidence type="ECO:0000313" key="2">
    <source>
        <dbReference type="Proteomes" id="UP000295197"/>
    </source>
</evidence>
<gene>
    <name evidence="1" type="ORF">EDC17_10287</name>
</gene>
<sequence length="98" mass="11789">MQEGIFVPMLLQKEFERLKRILDHLTVQHAVFLRDLFHSPWNRECDEFEVYLQQFKDIALLLNIGNHDIFHEALLHQLHVMWKITSGLSITLFYRTNP</sequence>
<keyword evidence="2" id="KW-1185">Reference proteome</keyword>
<name>A0A4R3VUS1_9SPHI</name>
<organism evidence="1 2">
    <name type="scientific">Sphingobacterium alimentarium</name>
    <dbReference type="NCBI Taxonomy" id="797292"/>
    <lineage>
        <taxon>Bacteria</taxon>
        <taxon>Pseudomonadati</taxon>
        <taxon>Bacteroidota</taxon>
        <taxon>Sphingobacteriia</taxon>
        <taxon>Sphingobacteriales</taxon>
        <taxon>Sphingobacteriaceae</taxon>
        <taxon>Sphingobacterium</taxon>
    </lineage>
</organism>
<dbReference type="InterPro" id="IPR029052">
    <property type="entry name" value="Metallo-depent_PP-like"/>
</dbReference>
<comment type="caution">
    <text evidence="1">The sequence shown here is derived from an EMBL/GenBank/DDBJ whole genome shotgun (WGS) entry which is preliminary data.</text>
</comment>
<reference evidence="1 2" key="1">
    <citation type="submission" date="2019-03" db="EMBL/GenBank/DDBJ databases">
        <title>Genomic Encyclopedia of Type Strains, Phase IV (KMG-IV): sequencing the most valuable type-strain genomes for metagenomic binning, comparative biology and taxonomic classification.</title>
        <authorList>
            <person name="Goeker M."/>
        </authorList>
    </citation>
    <scope>NUCLEOTIDE SEQUENCE [LARGE SCALE GENOMIC DNA]</scope>
    <source>
        <strain evidence="1 2">DSM 22362</strain>
    </source>
</reference>
<dbReference type="Proteomes" id="UP000295197">
    <property type="component" value="Unassembled WGS sequence"/>
</dbReference>
<accession>A0A4R3VUS1</accession>
<proteinExistence type="predicted"/>